<dbReference type="AlphaFoldDB" id="A0A0C9VR12"/>
<dbReference type="InterPro" id="IPR046521">
    <property type="entry name" value="DUF6698"/>
</dbReference>
<accession>A0A0C9VR12</accession>
<evidence type="ECO:0000313" key="2">
    <source>
        <dbReference type="EMBL" id="KIJ40356.1"/>
    </source>
</evidence>
<dbReference type="OrthoDB" id="2662502at2759"/>
<evidence type="ECO:0000313" key="3">
    <source>
        <dbReference type="Proteomes" id="UP000054279"/>
    </source>
</evidence>
<dbReference type="Proteomes" id="UP000054279">
    <property type="component" value="Unassembled WGS sequence"/>
</dbReference>
<sequence length="441" mass="49914">MSLPRLQSPLTNFIIHMPPPPPGIMCMINLPNPSCNKDVNNPNGGSHKCNNPGGDNDTDNYQPDETQTGHENDSDINGSAVENKDTSAEGDAQEGSAELKSMYGCHTGLDALQLTFTAWGHRLVHLVNTYSDPYSIMDVGLVYKNIKIEAEEKGVEPNFSDYTKEKINQSKSFNQALHFVPPINNYLNKLAEDPKCAEKIERFYYWLRNGQNGACSEDMNTCKEQIILILFSCDPIQVEGLKMDVKSNRSFSHDYMGWLLYPIDFNWDDKKVQSGLRESTLEVGMEEWLRFLFEDFGNTYNPNDPIAHIFKSTLLLQVYCLIYCGKKTWTTGSDRAKNKHRSKGATANLQSIYHALSSSSTHKWEGGENDLQSFYWQIVSFFEDEELESKVTVILVWWNKKIFPKKSAARKTSTAVSALDKLKTKSHTIKKCCIAEALAKK</sequence>
<dbReference type="HOGENOM" id="CLU_621380_0_0_1"/>
<name>A0A0C9VR12_SPHS4</name>
<dbReference type="Pfam" id="PF20414">
    <property type="entry name" value="DUF6698"/>
    <property type="match status" value="1"/>
</dbReference>
<reference evidence="2 3" key="1">
    <citation type="submission" date="2014-06" db="EMBL/GenBank/DDBJ databases">
        <title>Evolutionary Origins and Diversification of the Mycorrhizal Mutualists.</title>
        <authorList>
            <consortium name="DOE Joint Genome Institute"/>
            <consortium name="Mycorrhizal Genomics Consortium"/>
            <person name="Kohler A."/>
            <person name="Kuo A."/>
            <person name="Nagy L.G."/>
            <person name="Floudas D."/>
            <person name="Copeland A."/>
            <person name="Barry K.W."/>
            <person name="Cichocki N."/>
            <person name="Veneault-Fourrey C."/>
            <person name="LaButti K."/>
            <person name="Lindquist E.A."/>
            <person name="Lipzen A."/>
            <person name="Lundell T."/>
            <person name="Morin E."/>
            <person name="Murat C."/>
            <person name="Riley R."/>
            <person name="Ohm R."/>
            <person name="Sun H."/>
            <person name="Tunlid A."/>
            <person name="Henrissat B."/>
            <person name="Grigoriev I.V."/>
            <person name="Hibbett D.S."/>
            <person name="Martin F."/>
        </authorList>
    </citation>
    <scope>NUCLEOTIDE SEQUENCE [LARGE SCALE GENOMIC DNA]</scope>
    <source>
        <strain evidence="2 3">SS14</strain>
    </source>
</reference>
<dbReference type="EMBL" id="KN837145">
    <property type="protein sequence ID" value="KIJ40356.1"/>
    <property type="molecule type" value="Genomic_DNA"/>
</dbReference>
<evidence type="ECO:0000256" key="1">
    <source>
        <dbReference type="SAM" id="MobiDB-lite"/>
    </source>
</evidence>
<proteinExistence type="predicted"/>
<protein>
    <submittedName>
        <fullName evidence="2">Unplaced genomic scaffold SPHSTscaffold_70, whole genome shotgun sequence</fullName>
    </submittedName>
</protein>
<organism evidence="2 3">
    <name type="scientific">Sphaerobolus stellatus (strain SS14)</name>
    <dbReference type="NCBI Taxonomy" id="990650"/>
    <lineage>
        <taxon>Eukaryota</taxon>
        <taxon>Fungi</taxon>
        <taxon>Dikarya</taxon>
        <taxon>Basidiomycota</taxon>
        <taxon>Agaricomycotina</taxon>
        <taxon>Agaricomycetes</taxon>
        <taxon>Phallomycetidae</taxon>
        <taxon>Geastrales</taxon>
        <taxon>Sphaerobolaceae</taxon>
        <taxon>Sphaerobolus</taxon>
    </lineage>
</organism>
<feature type="region of interest" description="Disordered" evidence="1">
    <location>
        <begin position="38"/>
        <end position="95"/>
    </location>
</feature>
<gene>
    <name evidence="2" type="ORF">M422DRAFT_256908</name>
</gene>
<keyword evidence="3" id="KW-1185">Reference proteome</keyword>